<dbReference type="RefSeq" id="WP_072821731.1">
    <property type="nucleotide sequence ID" value="NZ_FQUJ01000006.1"/>
</dbReference>
<keyword evidence="6 8" id="KW-0472">Membrane</keyword>
<dbReference type="OrthoDB" id="5332150at2"/>
<name>A0A1M4YG11_9GAMM</name>
<evidence type="ECO:0000256" key="1">
    <source>
        <dbReference type="ARBA" id="ARBA00004571"/>
    </source>
</evidence>
<dbReference type="CDD" id="cd01347">
    <property type="entry name" value="ligand_gated_channel"/>
    <property type="match status" value="1"/>
</dbReference>
<keyword evidence="3 8" id="KW-1134">Transmembrane beta strand</keyword>
<evidence type="ECO:0000259" key="12">
    <source>
        <dbReference type="Pfam" id="PF07715"/>
    </source>
</evidence>
<evidence type="ECO:0000256" key="7">
    <source>
        <dbReference type="ARBA" id="ARBA00023237"/>
    </source>
</evidence>
<evidence type="ECO:0000256" key="2">
    <source>
        <dbReference type="ARBA" id="ARBA00022448"/>
    </source>
</evidence>
<dbReference type="Gene3D" id="2.40.170.20">
    <property type="entry name" value="TonB-dependent receptor, beta-barrel domain"/>
    <property type="match status" value="1"/>
</dbReference>
<comment type="similarity">
    <text evidence="8 9">Belongs to the TonB-dependent receptor family.</text>
</comment>
<dbReference type="Pfam" id="PF00593">
    <property type="entry name" value="TonB_dep_Rec_b-barrel"/>
    <property type="match status" value="1"/>
</dbReference>
<sequence length="708" mass="76906">MSTEKNGHKASARVSNESRQLMIRPLALGVALASAVMAFPALAAITEVPIGELEPMIVTAVPLSSPITVETDPRQPRQPAPASDGADYLKTIPGFSAIRNGGTNGDPVFRGMFGSRLRILTNGSQMLGACPSRMDAPTSYISPESYDSLIVVKGPQSVLWGPGASAATVRFDRGPEAFDDPGVRVDGSVMAGTYGRFDRRVDAAAGNRDGYVRAIGSQSEANDYKDGDGNTVPSAWDKWNGDLAVGVTPDEDTWLEVTAGRGDGEARYAGRGMDGSRFLRETAGLRFEKQNLGDHWSKLEFQANYAYADHVMDNFTLREPSSMNMGGGMSMGGSKMASELDRRTRSTRLASTWDWDDVSWVAGVDAEHQEHQEHRGRKSSYDMAGEYVAPENFAWKKDYEQTQYGLFSELTWYAGDRERVIGGARLDRYRVTDESDDTATAGDTRHDTLPSGFVRYEQDLEAAPATWYAGIGHVQRFPDYWELKPGLAGPSGSLNAFDGLEPEKTSQLDIGAQYHAAQTRAWVSGYLGYIEDFILFDYAAGGTGTTRVGNVDAQIAGAELGAAHDFTENWTAQATLAYAWGRNATDDEPLPQIPPLESRLSVTYARDSYSVGALWRLVAPQTRVALNKGNVVGQDLEESAGFGVFSLNGAYEFSANVTVSAGVDNVFDNTYTEHLNLAGNAAFGYPADLDSGINEPGRMLWAKLDFHF</sequence>
<proteinExistence type="inferred from homology"/>
<evidence type="ECO:0000313" key="14">
    <source>
        <dbReference type="Proteomes" id="UP000184346"/>
    </source>
</evidence>
<evidence type="ECO:0000313" key="13">
    <source>
        <dbReference type="EMBL" id="SHF04680.1"/>
    </source>
</evidence>
<gene>
    <name evidence="13" type="ORF">SAMN02745148_01702</name>
</gene>
<dbReference type="PANTHER" id="PTHR30069:SF49">
    <property type="entry name" value="OUTER MEMBRANE PROTEIN C"/>
    <property type="match status" value="1"/>
</dbReference>
<dbReference type="InterPro" id="IPR039426">
    <property type="entry name" value="TonB-dep_rcpt-like"/>
</dbReference>
<dbReference type="Proteomes" id="UP000184346">
    <property type="component" value="Unassembled WGS sequence"/>
</dbReference>
<feature type="region of interest" description="Disordered" evidence="10">
    <location>
        <begin position="67"/>
        <end position="86"/>
    </location>
</feature>
<dbReference type="SUPFAM" id="SSF56935">
    <property type="entry name" value="Porins"/>
    <property type="match status" value="1"/>
</dbReference>
<comment type="subcellular location">
    <subcellularLocation>
        <location evidence="1 8">Cell outer membrane</location>
        <topology evidence="1 8">Multi-pass membrane protein</topology>
    </subcellularLocation>
</comment>
<evidence type="ECO:0000259" key="11">
    <source>
        <dbReference type="Pfam" id="PF00593"/>
    </source>
</evidence>
<dbReference type="AlphaFoldDB" id="A0A1M4YG11"/>
<dbReference type="STRING" id="1121942.SAMN02745148_01702"/>
<dbReference type="NCBIfam" id="TIGR01778">
    <property type="entry name" value="TonB-copper"/>
    <property type="match status" value="1"/>
</dbReference>
<dbReference type="InterPro" id="IPR037066">
    <property type="entry name" value="Plug_dom_sf"/>
</dbReference>
<dbReference type="PROSITE" id="PS52016">
    <property type="entry name" value="TONB_DEPENDENT_REC_3"/>
    <property type="match status" value="1"/>
</dbReference>
<evidence type="ECO:0000256" key="3">
    <source>
        <dbReference type="ARBA" id="ARBA00022452"/>
    </source>
</evidence>
<evidence type="ECO:0000256" key="6">
    <source>
        <dbReference type="ARBA" id="ARBA00023136"/>
    </source>
</evidence>
<dbReference type="PANTHER" id="PTHR30069">
    <property type="entry name" value="TONB-DEPENDENT OUTER MEMBRANE RECEPTOR"/>
    <property type="match status" value="1"/>
</dbReference>
<dbReference type="GO" id="GO:0009279">
    <property type="term" value="C:cell outer membrane"/>
    <property type="evidence" value="ECO:0007669"/>
    <property type="project" value="UniProtKB-SubCell"/>
</dbReference>
<evidence type="ECO:0000256" key="9">
    <source>
        <dbReference type="RuleBase" id="RU003357"/>
    </source>
</evidence>
<keyword evidence="7 8" id="KW-0998">Cell outer membrane</keyword>
<feature type="domain" description="TonB-dependent receptor plug" evidence="12">
    <location>
        <begin position="66"/>
        <end position="167"/>
    </location>
</feature>
<evidence type="ECO:0000256" key="4">
    <source>
        <dbReference type="ARBA" id="ARBA00022692"/>
    </source>
</evidence>
<feature type="domain" description="TonB-dependent receptor-like beta-barrel" evidence="11">
    <location>
        <begin position="222"/>
        <end position="666"/>
    </location>
</feature>
<dbReference type="EMBL" id="FQUJ01000006">
    <property type="protein sequence ID" value="SHF04680.1"/>
    <property type="molecule type" value="Genomic_DNA"/>
</dbReference>
<evidence type="ECO:0000256" key="8">
    <source>
        <dbReference type="PROSITE-ProRule" id="PRU01360"/>
    </source>
</evidence>
<reference evidence="13 14" key="1">
    <citation type="submission" date="2016-11" db="EMBL/GenBank/DDBJ databases">
        <authorList>
            <person name="Jaros S."/>
            <person name="Januszkiewicz K."/>
            <person name="Wedrychowicz H."/>
        </authorList>
    </citation>
    <scope>NUCLEOTIDE SEQUENCE [LARGE SCALE GENOMIC DNA]</scope>
    <source>
        <strain evidence="13 14">DSM 19980</strain>
    </source>
</reference>
<dbReference type="InterPro" id="IPR012910">
    <property type="entry name" value="Plug_dom"/>
</dbReference>
<organism evidence="13 14">
    <name type="scientific">Modicisalibacter ilicicola DSM 19980</name>
    <dbReference type="NCBI Taxonomy" id="1121942"/>
    <lineage>
        <taxon>Bacteria</taxon>
        <taxon>Pseudomonadati</taxon>
        <taxon>Pseudomonadota</taxon>
        <taxon>Gammaproteobacteria</taxon>
        <taxon>Oceanospirillales</taxon>
        <taxon>Halomonadaceae</taxon>
        <taxon>Modicisalibacter</taxon>
    </lineage>
</organism>
<evidence type="ECO:0000256" key="5">
    <source>
        <dbReference type="ARBA" id="ARBA00023077"/>
    </source>
</evidence>
<dbReference type="InterPro" id="IPR000531">
    <property type="entry name" value="Beta-barrel_TonB"/>
</dbReference>
<protein>
    <submittedName>
        <fullName evidence="13">Iron complex outermembrane recepter protein</fullName>
    </submittedName>
</protein>
<keyword evidence="5 9" id="KW-0798">TonB box</keyword>
<dbReference type="Pfam" id="PF07715">
    <property type="entry name" value="Plug"/>
    <property type="match status" value="1"/>
</dbReference>
<keyword evidence="4 8" id="KW-0812">Transmembrane</keyword>
<accession>A0A1M4YG11</accession>
<evidence type="ECO:0000256" key="10">
    <source>
        <dbReference type="SAM" id="MobiDB-lite"/>
    </source>
</evidence>
<keyword evidence="2 8" id="KW-0813">Transport</keyword>
<dbReference type="Gene3D" id="2.170.130.10">
    <property type="entry name" value="TonB-dependent receptor, plug domain"/>
    <property type="match status" value="1"/>
</dbReference>
<dbReference type="InterPro" id="IPR036942">
    <property type="entry name" value="Beta-barrel_TonB_sf"/>
</dbReference>
<dbReference type="GO" id="GO:0015344">
    <property type="term" value="F:siderophore uptake transmembrane transporter activity"/>
    <property type="evidence" value="ECO:0007669"/>
    <property type="project" value="TreeGrafter"/>
</dbReference>
<dbReference type="GO" id="GO:0044718">
    <property type="term" value="P:siderophore transmembrane transport"/>
    <property type="evidence" value="ECO:0007669"/>
    <property type="project" value="TreeGrafter"/>
</dbReference>
<keyword evidence="14" id="KW-1185">Reference proteome</keyword>
<dbReference type="InterPro" id="IPR010100">
    <property type="entry name" value="TonB-dep_Cu_rcpt"/>
</dbReference>